<organism evidence="2 3">
    <name type="scientific">Vandammella animalimorsus</name>
    <dbReference type="NCBI Taxonomy" id="2029117"/>
    <lineage>
        <taxon>Bacteria</taxon>
        <taxon>Pseudomonadati</taxon>
        <taxon>Pseudomonadota</taxon>
        <taxon>Betaproteobacteria</taxon>
        <taxon>Burkholderiales</taxon>
        <taxon>Comamonadaceae</taxon>
        <taxon>Vandammella</taxon>
    </lineage>
</organism>
<evidence type="ECO:0000313" key="2">
    <source>
        <dbReference type="EMBL" id="PAT36054.1"/>
    </source>
</evidence>
<dbReference type="EMBL" id="NSJF01000001">
    <property type="protein sequence ID" value="PAT36054.1"/>
    <property type="molecule type" value="Genomic_DNA"/>
</dbReference>
<proteinExistence type="predicted"/>
<evidence type="ECO:0000256" key="1">
    <source>
        <dbReference type="SAM" id="MobiDB-lite"/>
    </source>
</evidence>
<protein>
    <submittedName>
        <fullName evidence="2">Uncharacterized protein</fullName>
    </submittedName>
</protein>
<sequence length="79" mass="8392">MGLEKPPIRQELQAAVPSMPCIGMHGAGPREKASSIGPLPAHWPRPGTAIDLRRQSACPHPPAPGAHRHFTTFTAKATP</sequence>
<evidence type="ECO:0000313" key="3">
    <source>
        <dbReference type="Proteomes" id="UP000217999"/>
    </source>
</evidence>
<comment type="caution">
    <text evidence="2">The sequence shown here is derived from an EMBL/GenBank/DDBJ whole genome shotgun (WGS) entry which is preliminary data.</text>
</comment>
<reference evidence="2 3" key="1">
    <citation type="submission" date="2017-08" db="EMBL/GenBank/DDBJ databases">
        <title>WGS of Clinical strains of the CDC Group NO-1 linked to zoonotic infections in humans.</title>
        <authorList>
            <person name="Bernier A.-M."/>
            <person name="Bernard K."/>
        </authorList>
    </citation>
    <scope>NUCLEOTIDE SEQUENCE [LARGE SCALE GENOMIC DNA]</scope>
    <source>
        <strain evidence="2 3">NML03-0146</strain>
    </source>
</reference>
<dbReference type="Proteomes" id="UP000217999">
    <property type="component" value="Unassembled WGS sequence"/>
</dbReference>
<accession>A0A2A2AEA1</accession>
<gene>
    <name evidence="2" type="ORF">CK620_02195</name>
</gene>
<dbReference type="AlphaFoldDB" id="A0A2A2AEA1"/>
<feature type="region of interest" description="Disordered" evidence="1">
    <location>
        <begin position="20"/>
        <end position="79"/>
    </location>
</feature>
<name>A0A2A2AEA1_9BURK</name>